<dbReference type="Gene3D" id="1.25.40.20">
    <property type="entry name" value="Ankyrin repeat-containing domain"/>
    <property type="match status" value="3"/>
</dbReference>
<proteinExistence type="predicted"/>
<dbReference type="SUPFAM" id="SSF48403">
    <property type="entry name" value="Ankyrin repeat"/>
    <property type="match status" value="2"/>
</dbReference>
<dbReference type="SMART" id="SM00248">
    <property type="entry name" value="ANK"/>
    <property type="match status" value="10"/>
</dbReference>
<dbReference type="EMBL" id="QUSX01000001">
    <property type="protein sequence ID" value="RRQ49093.1"/>
    <property type="molecule type" value="Genomic_DNA"/>
</dbReference>
<feature type="repeat" description="ANK" evidence="3">
    <location>
        <begin position="123"/>
        <end position="157"/>
    </location>
</feature>
<evidence type="ECO:0000313" key="5">
    <source>
        <dbReference type="Proteomes" id="UP000286990"/>
    </source>
</evidence>
<dbReference type="PANTHER" id="PTHR24188:SF29">
    <property type="entry name" value="GH09064P"/>
    <property type="match status" value="1"/>
</dbReference>
<evidence type="ECO:0000256" key="3">
    <source>
        <dbReference type="PROSITE-ProRule" id="PRU00023"/>
    </source>
</evidence>
<dbReference type="PROSITE" id="PS50088">
    <property type="entry name" value="ANK_REPEAT"/>
    <property type="match status" value="6"/>
</dbReference>
<dbReference type="InterPro" id="IPR036770">
    <property type="entry name" value="Ankyrin_rpt-contain_sf"/>
</dbReference>
<comment type="caution">
    <text evidence="4">The sequence shown here is derived from an EMBL/GenBank/DDBJ whole genome shotgun (WGS) entry which is preliminary data.</text>
</comment>
<evidence type="ECO:0000313" key="4">
    <source>
        <dbReference type="EMBL" id="RRQ49093.1"/>
    </source>
</evidence>
<dbReference type="AlphaFoldDB" id="A0A3R8WFP0"/>
<reference evidence="5" key="1">
    <citation type="submission" date="2018-08" db="EMBL/GenBank/DDBJ databases">
        <authorList>
            <person name="Khan S.A."/>
            <person name="J S.E."/>
        </authorList>
    </citation>
    <scope>NUCLEOTIDE SEQUENCE [LARGE SCALE GENOMIC DNA]</scope>
    <source>
        <strain evidence="5">PoM-212</strain>
    </source>
</reference>
<dbReference type="Pfam" id="PF12796">
    <property type="entry name" value="Ank_2"/>
    <property type="match status" value="3"/>
</dbReference>
<keyword evidence="5" id="KW-1185">Reference proteome</keyword>
<dbReference type="InterPro" id="IPR002110">
    <property type="entry name" value="Ankyrin_rpt"/>
</dbReference>
<feature type="repeat" description="ANK" evidence="3">
    <location>
        <begin position="90"/>
        <end position="122"/>
    </location>
</feature>
<evidence type="ECO:0000256" key="2">
    <source>
        <dbReference type="ARBA" id="ARBA00023043"/>
    </source>
</evidence>
<keyword evidence="1" id="KW-0677">Repeat</keyword>
<keyword evidence="2 3" id="KW-0040">ANK repeat</keyword>
<sequence length="496" mass="54394">MKNAFSLIITVAFSLGLTSQENPFLNREYWNSDPSIEQIEATILEGHDITERNAAYFDGPTYAILQKVNAKTMAHIISKEGNGVAKLTHDGRIYLHWAAYAGNLELVKYLLDQGSDAAAMDAHGYSVINFAANSGISDTNIYDALLDKGANINATTHDGANALLLAASGAQNLDVIDYFVEKGLALDSSDDIGNGVFQYASRSGNISVLKTLAGKGLDFKKVNTEGENALFMAARGTRRNQNTKEVFEYLESLGLSNQLINKEGRNLLHLIAGRNKDLNIFEHFITSGISPELKDKEGVTPLMITASGNDLDVVELLTKHVGDLNLTDDKGRNALMMAVESNEAEIVDFLLKKGADVASRDNDGNSIAYYLIHNYNPKNSDSFDRKWNLLQEAGLTMNGKQGNGNTLLHLAAKDNNLELLKRLENLAIDINEKNEDGVTALHFAAMSSDNEEMLKYMISMGADVSAKTEFEETVYDLASENELLQKHNVALDFLKI</sequence>
<feature type="repeat" description="ANK" evidence="3">
    <location>
        <begin position="436"/>
        <end position="469"/>
    </location>
</feature>
<evidence type="ECO:0000256" key="1">
    <source>
        <dbReference type="ARBA" id="ARBA00022737"/>
    </source>
</evidence>
<dbReference type="RefSeq" id="WP_125220932.1">
    <property type="nucleotide sequence ID" value="NZ_QUSX01000001.1"/>
</dbReference>
<protein>
    <submittedName>
        <fullName evidence="4">Ankyrin repeat domain-containing protein</fullName>
    </submittedName>
</protein>
<dbReference type="OrthoDB" id="2575953at2"/>
<dbReference type="PRINTS" id="PR01415">
    <property type="entry name" value="ANKYRIN"/>
</dbReference>
<dbReference type="PROSITE" id="PS50297">
    <property type="entry name" value="ANK_REP_REGION"/>
    <property type="match status" value="6"/>
</dbReference>
<organism evidence="4 5">
    <name type="scientific">Maribacter algicola</name>
    <dbReference type="NCBI Taxonomy" id="2498892"/>
    <lineage>
        <taxon>Bacteria</taxon>
        <taxon>Pseudomonadati</taxon>
        <taxon>Bacteroidota</taxon>
        <taxon>Flavobacteriia</taxon>
        <taxon>Flavobacteriales</taxon>
        <taxon>Flavobacteriaceae</taxon>
        <taxon>Maribacter</taxon>
    </lineage>
</organism>
<name>A0A3R8WFP0_9FLAO</name>
<gene>
    <name evidence="4" type="ORF">DZC72_00185</name>
</gene>
<dbReference type="PANTHER" id="PTHR24188">
    <property type="entry name" value="ANKYRIN REPEAT PROTEIN"/>
    <property type="match status" value="1"/>
</dbReference>
<feature type="repeat" description="ANK" evidence="3">
    <location>
        <begin position="330"/>
        <end position="362"/>
    </location>
</feature>
<accession>A0A3R8WFP0</accession>
<feature type="repeat" description="ANK" evidence="3">
    <location>
        <begin position="403"/>
        <end position="435"/>
    </location>
</feature>
<reference evidence="5" key="2">
    <citation type="submission" date="2018-12" db="EMBL/GenBank/DDBJ databases">
        <title>Maribacter lutimaris sp. nov., isolated from marine sediment.</title>
        <authorList>
            <person name="Kim K.K."/>
        </authorList>
    </citation>
    <scope>NUCLEOTIDE SEQUENCE [LARGE SCALE GENOMIC DNA]</scope>
    <source>
        <strain evidence="5">PoM-212</strain>
    </source>
</reference>
<dbReference type="Proteomes" id="UP000286990">
    <property type="component" value="Unassembled WGS sequence"/>
</dbReference>
<feature type="repeat" description="ANK" evidence="3">
    <location>
        <begin position="297"/>
        <end position="329"/>
    </location>
</feature>